<evidence type="ECO:0000313" key="3">
    <source>
        <dbReference type="Proteomes" id="UP001163046"/>
    </source>
</evidence>
<name>A0A9W9ZDX8_9CNID</name>
<gene>
    <name evidence="2" type="ORF">OS493_012554</name>
</gene>
<evidence type="ECO:0000256" key="1">
    <source>
        <dbReference type="SAM" id="Phobius"/>
    </source>
</evidence>
<keyword evidence="1" id="KW-1133">Transmembrane helix</keyword>
<evidence type="ECO:0000313" key="2">
    <source>
        <dbReference type="EMBL" id="KAJ7379807.1"/>
    </source>
</evidence>
<reference evidence="2" key="1">
    <citation type="submission" date="2023-01" db="EMBL/GenBank/DDBJ databases">
        <title>Genome assembly of the deep-sea coral Lophelia pertusa.</title>
        <authorList>
            <person name="Herrera S."/>
            <person name="Cordes E."/>
        </authorList>
    </citation>
    <scope>NUCLEOTIDE SEQUENCE</scope>
    <source>
        <strain evidence="2">USNM1676648</strain>
        <tissue evidence="2">Polyp</tissue>
    </source>
</reference>
<dbReference type="OrthoDB" id="6381204at2759"/>
<keyword evidence="3" id="KW-1185">Reference proteome</keyword>
<dbReference type="Pfam" id="PF13920">
    <property type="entry name" value="zf-C3HC4_3"/>
    <property type="match status" value="1"/>
</dbReference>
<dbReference type="InterPro" id="IPR013083">
    <property type="entry name" value="Znf_RING/FYVE/PHD"/>
</dbReference>
<keyword evidence="1" id="KW-0812">Transmembrane</keyword>
<organism evidence="2 3">
    <name type="scientific">Desmophyllum pertusum</name>
    <dbReference type="NCBI Taxonomy" id="174260"/>
    <lineage>
        <taxon>Eukaryota</taxon>
        <taxon>Metazoa</taxon>
        <taxon>Cnidaria</taxon>
        <taxon>Anthozoa</taxon>
        <taxon>Hexacorallia</taxon>
        <taxon>Scleractinia</taxon>
        <taxon>Caryophylliina</taxon>
        <taxon>Caryophylliidae</taxon>
        <taxon>Desmophyllum</taxon>
    </lineage>
</organism>
<feature type="transmembrane region" description="Helical" evidence="1">
    <location>
        <begin position="42"/>
        <end position="62"/>
    </location>
</feature>
<proteinExistence type="predicted"/>
<dbReference type="AlphaFoldDB" id="A0A9W9ZDX8"/>
<comment type="caution">
    <text evidence="2">The sequence shown here is derived from an EMBL/GenBank/DDBJ whole genome shotgun (WGS) entry which is preliminary data.</text>
</comment>
<dbReference type="Gene3D" id="3.30.40.10">
    <property type="entry name" value="Zinc/RING finger domain, C3HC4 (zinc finger)"/>
    <property type="match status" value="1"/>
</dbReference>
<feature type="transmembrane region" description="Helical" evidence="1">
    <location>
        <begin position="12"/>
        <end position="36"/>
    </location>
</feature>
<sequence length="201" mass="23434">MELRNFIRFCQFLKMFSAFSGLLLFNHTSSLVLFRVCGYNCVSMITVYVLCFSSLLLFWCVFQRSLRARKTRERQQLLQELRSIQTEKIPLIIDRFLELDRAGTPKENRATELARYTADKQCAVCLDAEACIQTFPCKHVVVCGWCAWQSLKIAYIQQSPHRCVVCRGEIEDFSGCLIRDLVNLNWKDVRKIIEEIKLMNG</sequence>
<dbReference type="Proteomes" id="UP001163046">
    <property type="component" value="Unassembled WGS sequence"/>
</dbReference>
<keyword evidence="1" id="KW-0472">Membrane</keyword>
<accession>A0A9W9ZDX8</accession>
<protein>
    <recommendedName>
        <fullName evidence="4">RING-type domain-containing protein</fullName>
    </recommendedName>
</protein>
<dbReference type="EMBL" id="MU826355">
    <property type="protein sequence ID" value="KAJ7379807.1"/>
    <property type="molecule type" value="Genomic_DNA"/>
</dbReference>
<dbReference type="SUPFAM" id="SSF57850">
    <property type="entry name" value="RING/U-box"/>
    <property type="match status" value="1"/>
</dbReference>
<evidence type="ECO:0008006" key="4">
    <source>
        <dbReference type="Google" id="ProtNLM"/>
    </source>
</evidence>